<dbReference type="PANTHER" id="PTHR44688:SF25">
    <property type="entry name" value="HTH LUXR-TYPE DOMAIN-CONTAINING PROTEIN"/>
    <property type="match status" value="1"/>
</dbReference>
<keyword evidence="2" id="KW-0238">DNA-binding</keyword>
<dbReference type="SMART" id="SM00421">
    <property type="entry name" value="HTH_LUXR"/>
    <property type="match status" value="1"/>
</dbReference>
<dbReference type="CDD" id="cd06170">
    <property type="entry name" value="LuxR_C_like"/>
    <property type="match status" value="1"/>
</dbReference>
<evidence type="ECO:0000259" key="4">
    <source>
        <dbReference type="PROSITE" id="PS50043"/>
    </source>
</evidence>
<organism evidence="5 6">
    <name type="scientific">Tranquillimonas rosea</name>
    <dbReference type="NCBI Taxonomy" id="641238"/>
    <lineage>
        <taxon>Bacteria</taxon>
        <taxon>Pseudomonadati</taxon>
        <taxon>Pseudomonadota</taxon>
        <taxon>Alphaproteobacteria</taxon>
        <taxon>Rhodobacterales</taxon>
        <taxon>Roseobacteraceae</taxon>
        <taxon>Tranquillimonas</taxon>
    </lineage>
</organism>
<dbReference type="EMBL" id="FOGU01000015">
    <property type="protein sequence ID" value="SES39054.1"/>
    <property type="molecule type" value="Genomic_DNA"/>
</dbReference>
<dbReference type="STRING" id="641238.SAMN04490244_1156"/>
<keyword evidence="1" id="KW-0805">Transcription regulation</keyword>
<dbReference type="InterPro" id="IPR016032">
    <property type="entry name" value="Sig_transdc_resp-reg_C-effctor"/>
</dbReference>
<dbReference type="SUPFAM" id="SSF46894">
    <property type="entry name" value="C-terminal effector domain of the bipartite response regulators"/>
    <property type="match status" value="1"/>
</dbReference>
<dbReference type="RefSeq" id="WP_143071561.1">
    <property type="nucleotide sequence ID" value="NZ_FOGU01000015.1"/>
</dbReference>
<evidence type="ECO:0000313" key="6">
    <source>
        <dbReference type="Proteomes" id="UP000198885"/>
    </source>
</evidence>
<evidence type="ECO:0000256" key="3">
    <source>
        <dbReference type="ARBA" id="ARBA00023163"/>
    </source>
</evidence>
<dbReference type="PRINTS" id="PR00038">
    <property type="entry name" value="HTHLUXR"/>
</dbReference>
<accession>A0A1H9WYY3</accession>
<sequence>MGLYIVSRQSLSRELIVSFLTSEGFQPDGVVESLHNLPPEETEPTILLHVGAGDCPESGQLAAFRGRCPEARIVLLATEQICGALEQAVLSNVEAVVSDRTSMRTLAGILTVVHQGFRVAPPLAPAGAEPPASLAALRPAAEPAAPTRPAATDLAARGIRLSERELCVIKKLRDGVSNKDIAKDLQIVESTVKVHLRACYRKIGVRNRTQAAIWAAQNLPG</sequence>
<dbReference type="GO" id="GO:0003677">
    <property type="term" value="F:DNA binding"/>
    <property type="evidence" value="ECO:0007669"/>
    <property type="project" value="UniProtKB-KW"/>
</dbReference>
<gene>
    <name evidence="5" type="ORF">SAMN04490244_1156</name>
</gene>
<evidence type="ECO:0000313" key="5">
    <source>
        <dbReference type="EMBL" id="SES39054.1"/>
    </source>
</evidence>
<dbReference type="PROSITE" id="PS50043">
    <property type="entry name" value="HTH_LUXR_2"/>
    <property type="match status" value="1"/>
</dbReference>
<keyword evidence="6" id="KW-1185">Reference proteome</keyword>
<reference evidence="5 6" key="1">
    <citation type="submission" date="2016-10" db="EMBL/GenBank/DDBJ databases">
        <authorList>
            <person name="de Groot N.N."/>
        </authorList>
    </citation>
    <scope>NUCLEOTIDE SEQUENCE [LARGE SCALE GENOMIC DNA]</scope>
    <source>
        <strain evidence="5 6">DSM 23042</strain>
    </source>
</reference>
<name>A0A1H9WYY3_9RHOB</name>
<dbReference type="GO" id="GO:0006355">
    <property type="term" value="P:regulation of DNA-templated transcription"/>
    <property type="evidence" value="ECO:0007669"/>
    <property type="project" value="InterPro"/>
</dbReference>
<dbReference type="InterPro" id="IPR000792">
    <property type="entry name" value="Tscrpt_reg_LuxR_C"/>
</dbReference>
<protein>
    <submittedName>
        <fullName evidence="5">Two component transcriptional regulator, LuxR family</fullName>
    </submittedName>
</protein>
<keyword evidence="3" id="KW-0804">Transcription</keyword>
<dbReference type="OrthoDB" id="9810375at2"/>
<evidence type="ECO:0000256" key="1">
    <source>
        <dbReference type="ARBA" id="ARBA00023015"/>
    </source>
</evidence>
<dbReference type="AlphaFoldDB" id="A0A1H9WYY3"/>
<dbReference type="Gene3D" id="3.40.50.2300">
    <property type="match status" value="1"/>
</dbReference>
<dbReference type="Pfam" id="PF00196">
    <property type="entry name" value="GerE"/>
    <property type="match status" value="1"/>
</dbReference>
<proteinExistence type="predicted"/>
<evidence type="ECO:0000256" key="2">
    <source>
        <dbReference type="ARBA" id="ARBA00023125"/>
    </source>
</evidence>
<feature type="domain" description="HTH luxR-type" evidence="4">
    <location>
        <begin position="154"/>
        <end position="219"/>
    </location>
</feature>
<dbReference type="PANTHER" id="PTHR44688">
    <property type="entry name" value="DNA-BINDING TRANSCRIPTIONAL ACTIVATOR DEVR_DOSR"/>
    <property type="match status" value="1"/>
</dbReference>
<dbReference type="Proteomes" id="UP000198885">
    <property type="component" value="Unassembled WGS sequence"/>
</dbReference>